<dbReference type="Gene3D" id="1.10.540.10">
    <property type="entry name" value="Acyl-CoA dehydrogenase/oxidase, N-terminal domain"/>
    <property type="match status" value="1"/>
</dbReference>
<dbReference type="GO" id="GO:0020037">
    <property type="term" value="F:heme binding"/>
    <property type="evidence" value="ECO:0007669"/>
    <property type="project" value="InterPro"/>
</dbReference>
<dbReference type="SUPFAM" id="SSF47203">
    <property type="entry name" value="Acyl-CoA dehydrogenase C-terminal domain-like"/>
    <property type="match status" value="1"/>
</dbReference>
<dbReference type="InterPro" id="IPR013078">
    <property type="entry name" value="His_Pase_superF_clade-1"/>
</dbReference>
<evidence type="ECO:0000256" key="7">
    <source>
        <dbReference type="ARBA" id="ARBA00023002"/>
    </source>
</evidence>
<dbReference type="Pfam" id="PF02771">
    <property type="entry name" value="Acyl-CoA_dh_N"/>
    <property type="match status" value="1"/>
</dbReference>
<keyword evidence="6" id="KW-0274">FAD</keyword>
<keyword evidence="12" id="KW-1185">Reference proteome</keyword>
<dbReference type="SUPFAM" id="SSF56645">
    <property type="entry name" value="Acyl-CoA dehydrogenase NM domain-like"/>
    <property type="match status" value="1"/>
</dbReference>
<dbReference type="InterPro" id="IPR036250">
    <property type="entry name" value="AcylCo_DH-like_C"/>
</dbReference>
<comment type="cofactor">
    <cofactor evidence="1">
        <name>FAD</name>
        <dbReference type="ChEBI" id="CHEBI:57692"/>
    </cofactor>
</comment>
<dbReference type="AlphaFoldDB" id="A0A812YB14"/>
<dbReference type="Proteomes" id="UP000649617">
    <property type="component" value="Unassembled WGS sequence"/>
</dbReference>
<dbReference type="SMART" id="SM01117">
    <property type="entry name" value="Cyt-b5"/>
    <property type="match status" value="1"/>
</dbReference>
<dbReference type="PROSITE" id="PS00191">
    <property type="entry name" value="CYTOCHROME_B5_1"/>
    <property type="match status" value="1"/>
</dbReference>
<dbReference type="EMBL" id="CAJNIZ010047526">
    <property type="protein sequence ID" value="CAE7769784.1"/>
    <property type="molecule type" value="Genomic_DNA"/>
</dbReference>
<dbReference type="GO" id="GO:0050660">
    <property type="term" value="F:flavin adenine dinucleotide binding"/>
    <property type="evidence" value="ECO:0007669"/>
    <property type="project" value="InterPro"/>
</dbReference>
<keyword evidence="7" id="KW-0560">Oxidoreductase</keyword>
<dbReference type="InterPro" id="IPR009100">
    <property type="entry name" value="AcylCoA_DH/oxidase_NM_dom_sf"/>
</dbReference>
<dbReference type="SUPFAM" id="SSF55856">
    <property type="entry name" value="Cytochrome b5-like heme/steroid binding domain"/>
    <property type="match status" value="1"/>
</dbReference>
<dbReference type="FunFam" id="1.20.140.10:FF:000001">
    <property type="entry name" value="Acyl-CoA dehydrogenase"/>
    <property type="match status" value="1"/>
</dbReference>
<evidence type="ECO:0000256" key="1">
    <source>
        <dbReference type="ARBA" id="ARBA00001974"/>
    </source>
</evidence>
<dbReference type="PROSITE" id="PS50255">
    <property type="entry name" value="CYTOCHROME_B5_2"/>
    <property type="match status" value="1"/>
</dbReference>
<dbReference type="InterPro" id="IPR036400">
    <property type="entry name" value="Cyt_B5-like_heme/steroid_sf"/>
</dbReference>
<feature type="domain" description="Cytochrome b5 heme-binding" evidence="10">
    <location>
        <begin position="18"/>
        <end position="94"/>
    </location>
</feature>
<dbReference type="InterPro" id="IPR001199">
    <property type="entry name" value="Cyt_B5-like_heme/steroid-bd"/>
</dbReference>
<evidence type="ECO:0000256" key="3">
    <source>
        <dbReference type="ARBA" id="ARBA00022617"/>
    </source>
</evidence>
<evidence type="ECO:0000256" key="2">
    <source>
        <dbReference type="ARBA" id="ARBA00009347"/>
    </source>
</evidence>
<evidence type="ECO:0000256" key="5">
    <source>
        <dbReference type="ARBA" id="ARBA00022723"/>
    </source>
</evidence>
<comment type="catalytic activity">
    <reaction evidence="9">
        <text>(2S)-2-methylbutanoyl-CoA + oxidized [electron-transfer flavoprotein] + H(+) = (2E)-2-methylbut-2-enoyl-CoA + reduced [electron-transfer flavoprotein]</text>
        <dbReference type="Rhea" id="RHEA:48256"/>
        <dbReference type="Rhea" id="RHEA-COMP:10685"/>
        <dbReference type="Rhea" id="RHEA-COMP:10686"/>
        <dbReference type="ChEBI" id="CHEBI:15378"/>
        <dbReference type="ChEBI" id="CHEBI:57337"/>
        <dbReference type="ChEBI" id="CHEBI:57692"/>
        <dbReference type="ChEBI" id="CHEBI:58307"/>
        <dbReference type="ChEBI" id="CHEBI:88166"/>
    </reaction>
    <physiologicalReaction direction="left-to-right" evidence="9">
        <dbReference type="Rhea" id="RHEA:48257"/>
    </physiologicalReaction>
</comment>
<keyword evidence="4" id="KW-0285">Flavoprotein</keyword>
<dbReference type="InterPro" id="IPR037069">
    <property type="entry name" value="AcylCoA_DH/ox_N_sf"/>
</dbReference>
<dbReference type="Pfam" id="PF00300">
    <property type="entry name" value="His_Phos_1"/>
    <property type="match status" value="1"/>
</dbReference>
<protein>
    <submittedName>
        <fullName evidence="11">ACADL protein</fullName>
    </submittedName>
</protein>
<keyword evidence="3" id="KW-0349">Heme</keyword>
<dbReference type="Gene3D" id="3.40.50.1240">
    <property type="entry name" value="Phosphoglycerate mutase-like"/>
    <property type="match status" value="1"/>
</dbReference>
<dbReference type="InterPro" id="IPR046373">
    <property type="entry name" value="Acyl-CoA_Oxase/DH_mid-dom_sf"/>
</dbReference>
<comment type="caution">
    <text evidence="11">The sequence shown here is derived from an EMBL/GenBank/DDBJ whole genome shotgun (WGS) entry which is preliminary data.</text>
</comment>
<evidence type="ECO:0000256" key="4">
    <source>
        <dbReference type="ARBA" id="ARBA00022630"/>
    </source>
</evidence>
<evidence type="ECO:0000256" key="9">
    <source>
        <dbReference type="ARBA" id="ARBA00049552"/>
    </source>
</evidence>
<dbReference type="OrthoDB" id="434771at2759"/>
<evidence type="ECO:0000256" key="8">
    <source>
        <dbReference type="ARBA" id="ARBA00023004"/>
    </source>
</evidence>
<dbReference type="GO" id="GO:0003995">
    <property type="term" value="F:acyl-CoA dehydrogenase activity"/>
    <property type="evidence" value="ECO:0007669"/>
    <property type="project" value="InterPro"/>
</dbReference>
<gene>
    <name evidence="11" type="primary">ACADL</name>
    <name evidence="11" type="ORF">SPIL2461_LOCUS22650</name>
</gene>
<dbReference type="PROSITE" id="PS00073">
    <property type="entry name" value="ACYL_COA_DH_2"/>
    <property type="match status" value="1"/>
</dbReference>
<reference evidence="11" key="1">
    <citation type="submission" date="2021-02" db="EMBL/GenBank/DDBJ databases">
        <authorList>
            <person name="Dougan E. K."/>
            <person name="Rhodes N."/>
            <person name="Thang M."/>
            <person name="Chan C."/>
        </authorList>
    </citation>
    <scope>NUCLEOTIDE SEQUENCE</scope>
</reference>
<keyword evidence="8" id="KW-0408">Iron</keyword>
<sequence length="1101" mass="121184">MAQPSSLDGALPVLQEASPRLTRAEVAKHCTADDCWLIVNGRVYDVTGFLDEHPAGRSIVLLHGGKDCTKEFLQVHSEDYILAFAPNSFVGCLEGSGAQPPKRLARAGPVHFNSSKVLALKRTVYGDEHEIYRASFRAFLKRHVLPRYASFEAKGLVDRNVYEMMAREGFYLTLGIPKSCGGLGLDWRHNCVVVEEVEDVGCGGLFVNLGNDMVLSYFTESCTEEQRARWLPKLRRGAVLAVAMSEPEVGSDLGQLSCRAAALPDGGWIVNGRKMWISSGALAELTVVACVTDPSKGAKGISMLVIESDMPGFSCAKRFGKLGKHASDTCLITLEDVKVPRENLVGEEGKGFQYMMHHLPRERLSIAVASMAAARRALALTVNYVNGRAAFGSVLGSLQALQQELAQIRTEVQVGTAFVDRCIADACDKQLTAEGASMAKYFATDLSFRVADRCQQMFGGYGYLKNSPIGKIMTDQRVTRIYGGANEVQLEIIAKGGLPRAPVKFVWLFDAASLAGIRVVMVHLQAQHGRQTVLDPAACPEGSSYPTIAALGQLPAALSADYGVVARKDLRRFLASLDPHGYGAPLSADDEAFLHLLDRVGDLIAALLYQDQGIWETHTRPTLVCSAPLGFGTVTAFTERRRQLKQLQEDGHHIKLILAELRAALEAARGGRFTEFEGVSGKLLMISLRKTGRLSQSVTRHGEALHNLVDRGAGSYERIGSQRIAGTGCLAAAATFSALKERGEEKLDAIVSSTLQRALQTAELSMVPLKADNAPLIALDQMVEIQCDDIWNESRWEDDVRRDWPSWNVEFASSESAHPVRLLDTAESLIRRAEYVWNFLMQLPGSVIGVASHGCFLFFLSRRIAASKGQRMPPFKHDRWQNGEIRRYVLPPTDGMAMAWTEFGGLLDISDFDFYNRYHRRAAFVNAARLRGLSAEVWWLATEWRWARCDSEIEAELEAQAGTAFSLPSFLNAEAIAKHLVVLFSIPCDPESCLQRLFCDFPSLSRYVGLVEERMPGTWPDYSTFMLALCPEDRPPPPPRAQGSVLAAPELATRRPDWWELWGWSWGGRKRPVQFGGPGKAPPAIYAISFGIAAALVRTIF</sequence>
<dbReference type="InterPro" id="IPR006089">
    <property type="entry name" value="Acyl-CoA_DH_CS"/>
</dbReference>
<dbReference type="InterPro" id="IPR018506">
    <property type="entry name" value="Cyt_B5_heme-BS"/>
</dbReference>
<organism evidence="11 12">
    <name type="scientific">Symbiodinium pilosum</name>
    <name type="common">Dinoflagellate</name>
    <dbReference type="NCBI Taxonomy" id="2952"/>
    <lineage>
        <taxon>Eukaryota</taxon>
        <taxon>Sar</taxon>
        <taxon>Alveolata</taxon>
        <taxon>Dinophyceae</taxon>
        <taxon>Suessiales</taxon>
        <taxon>Symbiodiniaceae</taxon>
        <taxon>Symbiodinium</taxon>
    </lineage>
</organism>
<dbReference type="Gene3D" id="3.10.120.10">
    <property type="entry name" value="Cytochrome b5-like heme/steroid binding domain"/>
    <property type="match status" value="1"/>
</dbReference>
<dbReference type="InterPro" id="IPR006091">
    <property type="entry name" value="Acyl-CoA_Oxase/DH_mid-dom"/>
</dbReference>
<evidence type="ECO:0000313" key="11">
    <source>
        <dbReference type="EMBL" id="CAE7769784.1"/>
    </source>
</evidence>
<dbReference type="PANTHER" id="PTHR43884:SF12">
    <property type="entry name" value="ISOVALERYL-COA DEHYDROGENASE, MITOCHONDRIAL-RELATED"/>
    <property type="match status" value="1"/>
</dbReference>
<dbReference type="Gene3D" id="1.20.140.10">
    <property type="entry name" value="Butyryl-CoA Dehydrogenase, subunit A, domain 3"/>
    <property type="match status" value="1"/>
</dbReference>
<dbReference type="InterPro" id="IPR029033">
    <property type="entry name" value="His_PPase_superfam"/>
</dbReference>
<dbReference type="FunFam" id="2.40.110.10:FF:000002">
    <property type="entry name" value="Acyl-CoA dehydrogenase fadE12"/>
    <property type="match status" value="1"/>
</dbReference>
<dbReference type="Pfam" id="PF00441">
    <property type="entry name" value="Acyl-CoA_dh_1"/>
    <property type="match status" value="1"/>
</dbReference>
<evidence type="ECO:0000313" key="12">
    <source>
        <dbReference type="Proteomes" id="UP000649617"/>
    </source>
</evidence>
<comment type="similarity">
    <text evidence="2">Belongs to the acyl-CoA dehydrogenase family.</text>
</comment>
<proteinExistence type="inferred from homology"/>
<name>A0A812YB14_SYMPI</name>
<evidence type="ECO:0000259" key="10">
    <source>
        <dbReference type="PROSITE" id="PS50255"/>
    </source>
</evidence>
<dbReference type="Pfam" id="PF00173">
    <property type="entry name" value="Cyt-b5"/>
    <property type="match status" value="1"/>
</dbReference>
<accession>A0A812YB14</accession>
<dbReference type="Pfam" id="PF02770">
    <property type="entry name" value="Acyl-CoA_dh_M"/>
    <property type="match status" value="1"/>
</dbReference>
<dbReference type="GO" id="GO:0046872">
    <property type="term" value="F:metal ion binding"/>
    <property type="evidence" value="ECO:0007669"/>
    <property type="project" value="UniProtKB-KW"/>
</dbReference>
<dbReference type="SUPFAM" id="SSF53254">
    <property type="entry name" value="Phosphoglycerate mutase-like"/>
    <property type="match status" value="1"/>
</dbReference>
<dbReference type="PANTHER" id="PTHR43884">
    <property type="entry name" value="ACYL-COA DEHYDROGENASE"/>
    <property type="match status" value="1"/>
</dbReference>
<dbReference type="InterPro" id="IPR009075">
    <property type="entry name" value="AcylCo_DH/oxidase_C"/>
</dbReference>
<dbReference type="Gene3D" id="2.40.110.10">
    <property type="entry name" value="Butyryl-CoA Dehydrogenase, subunit A, domain 2"/>
    <property type="match status" value="1"/>
</dbReference>
<dbReference type="InterPro" id="IPR013786">
    <property type="entry name" value="AcylCoA_DH/ox_N"/>
</dbReference>
<keyword evidence="5" id="KW-0479">Metal-binding</keyword>
<evidence type="ECO:0000256" key="6">
    <source>
        <dbReference type="ARBA" id="ARBA00022827"/>
    </source>
</evidence>